<organism evidence="1">
    <name type="scientific">marine metagenome</name>
    <dbReference type="NCBI Taxonomy" id="408172"/>
    <lineage>
        <taxon>unclassified sequences</taxon>
        <taxon>metagenomes</taxon>
        <taxon>ecological metagenomes</taxon>
    </lineage>
</organism>
<gene>
    <name evidence="1" type="ORF">METZ01_LOCUS119900</name>
</gene>
<dbReference type="EMBL" id="UINC01016024">
    <property type="protein sequence ID" value="SVA67046.1"/>
    <property type="molecule type" value="Genomic_DNA"/>
</dbReference>
<dbReference type="Gene3D" id="3.30.56.60">
    <property type="entry name" value="XkdW-like"/>
    <property type="match status" value="1"/>
</dbReference>
<protein>
    <submittedName>
        <fullName evidence="1">Uncharacterized protein</fullName>
    </submittedName>
</protein>
<dbReference type="AlphaFoldDB" id="A0A381XQI4"/>
<name>A0A381XQI4_9ZZZZ</name>
<reference evidence="1" key="1">
    <citation type="submission" date="2018-05" db="EMBL/GenBank/DDBJ databases">
        <authorList>
            <person name="Lanie J.A."/>
            <person name="Ng W.-L."/>
            <person name="Kazmierczak K.M."/>
            <person name="Andrzejewski T.M."/>
            <person name="Davidsen T.M."/>
            <person name="Wayne K.J."/>
            <person name="Tettelin H."/>
            <person name="Glass J.I."/>
            <person name="Rusch D."/>
            <person name="Podicherti R."/>
            <person name="Tsui H.-C.T."/>
            <person name="Winkler M.E."/>
        </authorList>
    </citation>
    <scope>NUCLEOTIDE SEQUENCE</scope>
</reference>
<dbReference type="InterPro" id="IPR035950">
    <property type="entry name" value="XkdW-like_sf"/>
</dbReference>
<accession>A0A381XQI4</accession>
<sequence length="66" mass="7518">MMTGYYTTINQLVTKIKKVHASLSDDDLNNSEIIELQNNLDGRGDYIKKWKHPSLAKPTQDQLDAV</sequence>
<evidence type="ECO:0000313" key="1">
    <source>
        <dbReference type="EMBL" id="SVA67046.1"/>
    </source>
</evidence>
<proteinExistence type="predicted"/>